<dbReference type="SMART" id="SM00382">
    <property type="entry name" value="AAA"/>
    <property type="match status" value="2"/>
</dbReference>
<dbReference type="AlphaFoldDB" id="A0A4Q1HQA0"/>
<accession>A0A4Q1HQA0</accession>
<gene>
    <name evidence="2" type="ORF">C7R54_00125</name>
</gene>
<organism evidence="2 3">
    <name type="scientific">Achromobacter aloeverae</name>
    <dbReference type="NCBI Taxonomy" id="1750518"/>
    <lineage>
        <taxon>Bacteria</taxon>
        <taxon>Pseudomonadati</taxon>
        <taxon>Pseudomonadota</taxon>
        <taxon>Betaproteobacteria</taxon>
        <taxon>Burkholderiales</taxon>
        <taxon>Alcaligenaceae</taxon>
        <taxon>Achromobacter</taxon>
    </lineage>
</organism>
<dbReference type="PANTHER" id="PTHR42926">
    <property type="match status" value="1"/>
</dbReference>
<dbReference type="Pfam" id="PF06745">
    <property type="entry name" value="ATPase"/>
    <property type="match status" value="2"/>
</dbReference>
<proteinExistence type="predicted"/>
<feature type="domain" description="AAA+ ATPase" evidence="1">
    <location>
        <begin position="258"/>
        <end position="390"/>
    </location>
</feature>
<dbReference type="PIRSF" id="PIRSF039117">
    <property type="entry name" value="KaiC"/>
    <property type="match status" value="1"/>
</dbReference>
<sequence length="468" mass="50826">MKHLARMRSAVPGLDQVLNGGFVEGASYIIQGRPGAGKTILANQIAFARAATGAKVLYVTLLAESHERLFQSMATLTFFDEEVLGREVTFVSVFHTLREEGLDAVVQLLRQETKRQQATLLVFDGLLNARDRAATDLDVKTFVAAVQGQAAFVGCTVLFLTSARLEDNSPEYTMVDGVIDLSEHLFGVRTIRQMQVRKSRGSKSISGVHQYEISDSGITVYPRLEALNWPEPDSVPGRRRVGSGNVKFDVLLNGGYPESSVTLLAGPSGSGKTSLGLQFLSVATPEEPALHFGFFEDSQALIAKASAIKLSLPTADSGALQIHCNLSGENLLDKLGHELLDLVEKNRTRRVFIDGLNGFALAAVDKQRLIPFVAALAARLRRLNVTVLVTWEVQGSLDASARALPLEFSGIFDNLVLVRQWEQHHDLHRSIAIQKMRDSTFNAEAHALLFSDAGIGIGAGLGATPRTK</sequence>
<dbReference type="InterPro" id="IPR003593">
    <property type="entry name" value="AAA+_ATPase"/>
</dbReference>
<evidence type="ECO:0000313" key="2">
    <source>
        <dbReference type="EMBL" id="RXN92215.1"/>
    </source>
</evidence>
<name>A0A4Q1HQA0_9BURK</name>
<dbReference type="RefSeq" id="WP_129148178.1">
    <property type="nucleotide sequence ID" value="NZ_JBHSDO010000016.1"/>
</dbReference>
<dbReference type="SUPFAM" id="SSF52540">
    <property type="entry name" value="P-loop containing nucleoside triphosphate hydrolases"/>
    <property type="match status" value="2"/>
</dbReference>
<keyword evidence="2" id="KW-0418">Kinase</keyword>
<dbReference type="InterPro" id="IPR051347">
    <property type="entry name" value="Circadian_clock_KaiC-rel"/>
</dbReference>
<keyword evidence="3" id="KW-1185">Reference proteome</keyword>
<keyword evidence="2" id="KW-0723">Serine/threonine-protein kinase</keyword>
<dbReference type="InterPro" id="IPR030665">
    <property type="entry name" value="KaiC"/>
</dbReference>
<keyword evidence="2" id="KW-0808">Transferase</keyword>
<feature type="domain" description="AAA+ ATPase" evidence="1">
    <location>
        <begin position="24"/>
        <end position="200"/>
    </location>
</feature>
<evidence type="ECO:0000259" key="1">
    <source>
        <dbReference type="SMART" id="SM00382"/>
    </source>
</evidence>
<dbReference type="EMBL" id="PYAL01000001">
    <property type="protein sequence ID" value="RXN92215.1"/>
    <property type="molecule type" value="Genomic_DNA"/>
</dbReference>
<dbReference type="InterPro" id="IPR014774">
    <property type="entry name" value="KaiC-like_dom"/>
</dbReference>
<dbReference type="InterPro" id="IPR027417">
    <property type="entry name" value="P-loop_NTPase"/>
</dbReference>
<evidence type="ECO:0000313" key="3">
    <source>
        <dbReference type="Proteomes" id="UP000290849"/>
    </source>
</evidence>
<dbReference type="Proteomes" id="UP000290849">
    <property type="component" value="Unassembled WGS sequence"/>
</dbReference>
<dbReference type="PANTHER" id="PTHR42926:SF1">
    <property type="entry name" value="CIRCADIAN CLOCK OSCILLATOR PROTEIN KAIC 1"/>
    <property type="match status" value="1"/>
</dbReference>
<dbReference type="GO" id="GO:0004674">
    <property type="term" value="F:protein serine/threonine kinase activity"/>
    <property type="evidence" value="ECO:0007669"/>
    <property type="project" value="UniProtKB-KW"/>
</dbReference>
<comment type="caution">
    <text evidence="2">The sequence shown here is derived from an EMBL/GenBank/DDBJ whole genome shotgun (WGS) entry which is preliminary data.</text>
</comment>
<protein>
    <submittedName>
        <fullName evidence="2">Serine/threonine protein kinase</fullName>
    </submittedName>
</protein>
<dbReference type="OrthoDB" id="9783783at2"/>
<reference evidence="2 3" key="1">
    <citation type="journal article" date="2017" name="Int. J. Syst. Evol. Microbiol.">
        <title>Achromobacter aloeverae sp. nov., isolated from the root of Aloe vera (L.) Burm.f.</title>
        <authorList>
            <person name="Kuncharoen N."/>
            <person name="Muramatsu Y."/>
            <person name="Shibata C."/>
            <person name="Kamakura Y."/>
            <person name="Nakagawa Y."/>
            <person name="Tanasupawat S."/>
        </authorList>
    </citation>
    <scope>NUCLEOTIDE SEQUENCE [LARGE SCALE GENOMIC DNA]</scope>
    <source>
        <strain evidence="2 3">AVA-1</strain>
    </source>
</reference>
<dbReference type="Gene3D" id="3.40.50.300">
    <property type="entry name" value="P-loop containing nucleotide triphosphate hydrolases"/>
    <property type="match status" value="2"/>
</dbReference>